<evidence type="ECO:0000256" key="4">
    <source>
        <dbReference type="ARBA" id="ARBA00022490"/>
    </source>
</evidence>
<dbReference type="Gene3D" id="1.10.3930.10">
    <property type="entry name" value="Arginine deiminase"/>
    <property type="match status" value="1"/>
</dbReference>
<dbReference type="Gene3D" id="3.75.10.10">
    <property type="entry name" value="L-arginine/glycine Amidinotransferase, Chain A"/>
    <property type="match status" value="1"/>
</dbReference>
<dbReference type="PANTHER" id="PTHR47271:SF3">
    <property type="entry name" value="ARGININE DEIMINASE"/>
    <property type="match status" value="1"/>
</dbReference>
<dbReference type="PANTHER" id="PTHR47271">
    <property type="entry name" value="ARGININE DEIMINASE"/>
    <property type="match status" value="1"/>
</dbReference>
<dbReference type="Proteomes" id="UP001143463">
    <property type="component" value="Unassembled WGS sequence"/>
</dbReference>
<feature type="active site" description="Amidino-cysteine intermediate" evidence="8 9">
    <location>
        <position position="416"/>
    </location>
</feature>
<accession>A0A9W6L8E9</accession>
<dbReference type="RefSeq" id="WP_051736471.1">
    <property type="nucleotide sequence ID" value="NZ_BAAAUZ010000037.1"/>
</dbReference>
<proteinExistence type="inferred from homology"/>
<evidence type="ECO:0000256" key="2">
    <source>
        <dbReference type="ARBA" id="ARBA00005213"/>
    </source>
</evidence>
<reference evidence="10" key="1">
    <citation type="journal article" date="2014" name="Int. J. Syst. Evol. Microbiol.">
        <title>Complete genome sequence of Corynebacterium casei LMG S-19264T (=DSM 44701T), isolated from a smear-ripened cheese.</title>
        <authorList>
            <consortium name="US DOE Joint Genome Institute (JGI-PGF)"/>
            <person name="Walter F."/>
            <person name="Albersmeier A."/>
            <person name="Kalinowski J."/>
            <person name="Ruckert C."/>
        </authorList>
    </citation>
    <scope>NUCLEOTIDE SEQUENCE</scope>
    <source>
        <strain evidence="10">VKM Ac-1069</strain>
    </source>
</reference>
<dbReference type="EC" id="3.5.3.6" evidence="8"/>
<dbReference type="GO" id="GO:0019546">
    <property type="term" value="P:L-arginine deiminase pathway"/>
    <property type="evidence" value="ECO:0007669"/>
    <property type="project" value="TreeGrafter"/>
</dbReference>
<protein>
    <recommendedName>
        <fullName evidence="8">Arginine deiminase</fullName>
        <shortName evidence="8">ADI</shortName>
        <ecNumber evidence="8">3.5.3.6</ecNumber>
    </recommendedName>
    <alternativeName>
        <fullName evidence="8">Arginine dihydrolase</fullName>
        <shortName evidence="8">AD</shortName>
    </alternativeName>
</protein>
<keyword evidence="5 8" id="KW-0056">Arginine metabolism</keyword>
<evidence type="ECO:0000256" key="7">
    <source>
        <dbReference type="ARBA" id="ARBA00049429"/>
    </source>
</evidence>
<evidence type="ECO:0000313" key="10">
    <source>
        <dbReference type="EMBL" id="GLL13880.1"/>
    </source>
</evidence>
<dbReference type="GO" id="GO:0005737">
    <property type="term" value="C:cytoplasm"/>
    <property type="evidence" value="ECO:0007669"/>
    <property type="project" value="UniProtKB-SubCell"/>
</dbReference>
<dbReference type="InterPro" id="IPR003876">
    <property type="entry name" value="Arg_deiminase"/>
</dbReference>
<comment type="caution">
    <text evidence="10">The sequence shown here is derived from an EMBL/GenBank/DDBJ whole genome shotgun (WGS) entry which is preliminary data.</text>
</comment>
<dbReference type="NCBIfam" id="NF002381">
    <property type="entry name" value="PRK01388.1"/>
    <property type="match status" value="1"/>
</dbReference>
<dbReference type="Pfam" id="PF02274">
    <property type="entry name" value="ADI"/>
    <property type="match status" value="1"/>
</dbReference>
<organism evidence="10 11">
    <name type="scientific">Pseudonocardia halophobica</name>
    <dbReference type="NCBI Taxonomy" id="29401"/>
    <lineage>
        <taxon>Bacteria</taxon>
        <taxon>Bacillati</taxon>
        <taxon>Actinomycetota</taxon>
        <taxon>Actinomycetes</taxon>
        <taxon>Pseudonocardiales</taxon>
        <taxon>Pseudonocardiaceae</taxon>
        <taxon>Pseudonocardia</taxon>
    </lineage>
</organism>
<comment type="pathway">
    <text evidence="2 8">Amino-acid degradation; L-arginine degradation via ADI pathway; carbamoyl phosphate from L-arginine: step 1/2.</text>
</comment>
<keyword evidence="11" id="KW-1185">Reference proteome</keyword>
<evidence type="ECO:0000256" key="8">
    <source>
        <dbReference type="HAMAP-Rule" id="MF_00242"/>
    </source>
</evidence>
<dbReference type="SUPFAM" id="SSF55909">
    <property type="entry name" value="Pentein"/>
    <property type="match status" value="1"/>
</dbReference>
<dbReference type="HAMAP" id="MF_00242">
    <property type="entry name" value="Arg_deiminase"/>
    <property type="match status" value="1"/>
</dbReference>
<dbReference type="PIRSF" id="PIRSF006356">
    <property type="entry name" value="Arg_deiminase"/>
    <property type="match status" value="1"/>
</dbReference>
<gene>
    <name evidence="10" type="primary">arcA_2</name>
    <name evidence="8" type="synonym">arcA</name>
    <name evidence="10" type="ORF">GCM10017577_50250</name>
</gene>
<dbReference type="GO" id="GO:0016990">
    <property type="term" value="F:arginine deiminase activity"/>
    <property type="evidence" value="ECO:0007669"/>
    <property type="project" value="UniProtKB-UniRule"/>
</dbReference>
<evidence type="ECO:0000256" key="9">
    <source>
        <dbReference type="PIRSR" id="PIRSR006356-1"/>
    </source>
</evidence>
<name>A0A9W6L8E9_9PSEU</name>
<evidence type="ECO:0000256" key="3">
    <source>
        <dbReference type="ARBA" id="ARBA00010206"/>
    </source>
</evidence>
<dbReference type="AlphaFoldDB" id="A0A9W6L8E9"/>
<dbReference type="PRINTS" id="PR01466">
    <property type="entry name" value="ARGDEIMINASE"/>
</dbReference>
<keyword evidence="4 8" id="KW-0963">Cytoplasm</keyword>
<dbReference type="EMBL" id="BSFQ01000026">
    <property type="protein sequence ID" value="GLL13880.1"/>
    <property type="molecule type" value="Genomic_DNA"/>
</dbReference>
<keyword evidence="6 8" id="KW-0378">Hydrolase</keyword>
<evidence type="ECO:0000313" key="11">
    <source>
        <dbReference type="Proteomes" id="UP001143463"/>
    </source>
</evidence>
<reference evidence="10" key="2">
    <citation type="submission" date="2023-01" db="EMBL/GenBank/DDBJ databases">
        <authorList>
            <person name="Sun Q."/>
            <person name="Evtushenko L."/>
        </authorList>
    </citation>
    <scope>NUCLEOTIDE SEQUENCE</scope>
    <source>
        <strain evidence="10">VKM Ac-1069</strain>
    </source>
</reference>
<evidence type="ECO:0000256" key="5">
    <source>
        <dbReference type="ARBA" id="ARBA00022503"/>
    </source>
</evidence>
<comment type="catalytic activity">
    <reaction evidence="7 8">
        <text>L-arginine + H2O = L-citrulline + NH4(+)</text>
        <dbReference type="Rhea" id="RHEA:19597"/>
        <dbReference type="ChEBI" id="CHEBI:15377"/>
        <dbReference type="ChEBI" id="CHEBI:28938"/>
        <dbReference type="ChEBI" id="CHEBI:32682"/>
        <dbReference type="ChEBI" id="CHEBI:57743"/>
        <dbReference type="EC" id="3.5.3.6"/>
    </reaction>
</comment>
<comment type="similarity">
    <text evidence="3 8">Belongs to the arginine deiminase family.</text>
</comment>
<sequence>MPGVSEEPATTSASTPVTSASYGVHSEVGVLRKVLVCAPGLAHSRLTPRNCDDLLFDDVIWVDNARRDHFDFVNKMRDRGVEVVELHNLLTETMAVPEARTWLLDRKIVANEVGLGLVDATREFLEGLPDRRLAEFLIGGLATTDLPEDFRPAYLALARESTGVREYLMPPLPNTLFTRDTTCWVYGGVTLNPLFWPARHDETLLYKAIYTFHPDFAGSPVWWGDPEREWGLATMEGGDVMPIGNGAVAIGMSERTSRQAVTQFAAALFENGAATRVIVAGMPKLRAAMHLDTVFTFADRDLATAYREIVDGIHTFSLRPGDKEPVEITEEKRSFPEVVADALGLSELRVLENGGNAYANERQQWDSGNNLVAVAPGVVFAYDRNTHTNTILRKAGVEVITIVGAELGRGRGGGHCMTCPIIRDPVDF</sequence>
<evidence type="ECO:0000256" key="6">
    <source>
        <dbReference type="ARBA" id="ARBA00022801"/>
    </source>
</evidence>
<comment type="subcellular location">
    <subcellularLocation>
        <location evidence="1 8">Cytoplasm</location>
    </subcellularLocation>
</comment>
<evidence type="ECO:0000256" key="1">
    <source>
        <dbReference type="ARBA" id="ARBA00004496"/>
    </source>
</evidence>